<evidence type="ECO:0000313" key="3">
    <source>
        <dbReference type="Proteomes" id="UP000027238"/>
    </source>
</evidence>
<dbReference type="InterPro" id="IPR027417">
    <property type="entry name" value="P-loop_NTPase"/>
</dbReference>
<gene>
    <name evidence="2" type="ORF">CSUB01_08408</name>
</gene>
<dbReference type="Proteomes" id="UP000027238">
    <property type="component" value="Unassembled WGS sequence"/>
</dbReference>
<name>A0A066XRM4_COLSU</name>
<feature type="domain" description="NadR/Ttd14 AAA" evidence="1">
    <location>
        <begin position="9"/>
        <end position="190"/>
    </location>
</feature>
<accession>A0A066XRM4</accession>
<reference evidence="3" key="1">
    <citation type="journal article" date="2014" name="Genome Announc.">
        <title>Draft genome sequence of Colletotrichum sublineola, a destructive pathogen of cultivated sorghum.</title>
        <authorList>
            <person name="Baroncelli R."/>
            <person name="Sanz-Martin J.M."/>
            <person name="Rech G.E."/>
            <person name="Sukno S.A."/>
            <person name="Thon M.R."/>
        </authorList>
    </citation>
    <scope>NUCLEOTIDE SEQUENCE [LARGE SCALE GENOMIC DNA]</scope>
    <source>
        <strain evidence="3">TX430BB</strain>
    </source>
</reference>
<dbReference type="InterPro" id="IPR038727">
    <property type="entry name" value="NadR/Ttd14_AAA_dom"/>
</dbReference>
<dbReference type="Pfam" id="PF13521">
    <property type="entry name" value="AAA_28"/>
    <property type="match status" value="1"/>
</dbReference>
<keyword evidence="3" id="KW-1185">Reference proteome</keyword>
<dbReference type="Gene3D" id="3.40.50.300">
    <property type="entry name" value="P-loop containing nucleotide triphosphate hydrolases"/>
    <property type="match status" value="1"/>
</dbReference>
<evidence type="ECO:0000259" key="1">
    <source>
        <dbReference type="Pfam" id="PF13521"/>
    </source>
</evidence>
<dbReference type="eggNOG" id="ENOG502SPN2">
    <property type="taxonomic scope" value="Eukaryota"/>
</dbReference>
<organism evidence="2 3">
    <name type="scientific">Colletotrichum sublineola</name>
    <name type="common">Sorghum anthracnose fungus</name>
    <dbReference type="NCBI Taxonomy" id="1173701"/>
    <lineage>
        <taxon>Eukaryota</taxon>
        <taxon>Fungi</taxon>
        <taxon>Dikarya</taxon>
        <taxon>Ascomycota</taxon>
        <taxon>Pezizomycotina</taxon>
        <taxon>Sordariomycetes</taxon>
        <taxon>Hypocreomycetidae</taxon>
        <taxon>Glomerellales</taxon>
        <taxon>Glomerellaceae</taxon>
        <taxon>Colletotrichum</taxon>
        <taxon>Colletotrichum graminicola species complex</taxon>
    </lineage>
</organism>
<dbReference type="SUPFAM" id="SSF52540">
    <property type="entry name" value="P-loop containing nucleoside triphosphate hydrolases"/>
    <property type="match status" value="1"/>
</dbReference>
<dbReference type="EMBL" id="JMSE01000357">
    <property type="protein sequence ID" value="KDN70354.1"/>
    <property type="molecule type" value="Genomic_DNA"/>
</dbReference>
<dbReference type="OMA" id="CEAGTPW"/>
<proteinExistence type="predicted"/>
<dbReference type="OrthoDB" id="6118920at2759"/>
<sequence>MASYSHRNIYIVGAQCTGKTTLVNDLDNYFTTSRPPSTACPRPVIIPEVARSVLRNNAIPATDIRSSPERALELQKLMFQAQVFAERDALGSGGWFISDRSGVDPICYALKYAGKEGAAFLLASEDWNEMKRRMAEALIIVCEPGADWLHDDGVRLMPLDRDEWIGIHDVFCSVMNDLSLTYVVLPAKLTDRAARVDFVLSRLHS</sequence>
<evidence type="ECO:0000313" key="2">
    <source>
        <dbReference type="EMBL" id="KDN70354.1"/>
    </source>
</evidence>
<dbReference type="HOGENOM" id="CLU_087993_1_1_1"/>
<comment type="caution">
    <text evidence="2">The sequence shown here is derived from an EMBL/GenBank/DDBJ whole genome shotgun (WGS) entry which is preliminary data.</text>
</comment>
<protein>
    <recommendedName>
        <fullName evidence="1">NadR/Ttd14 AAA domain-containing protein</fullName>
    </recommendedName>
</protein>
<dbReference type="AlphaFoldDB" id="A0A066XRM4"/>